<feature type="chain" id="PRO_5004148810" description="DUF4882 domain-containing protein" evidence="1">
    <location>
        <begin position="20"/>
        <end position="269"/>
    </location>
</feature>
<organism evidence="2 3">
    <name type="scientific">Acinetobacter colistiniresistens</name>
    <dbReference type="NCBI Taxonomy" id="280145"/>
    <lineage>
        <taxon>Bacteria</taxon>
        <taxon>Pseudomonadati</taxon>
        <taxon>Pseudomonadota</taxon>
        <taxon>Gammaproteobacteria</taxon>
        <taxon>Moraxellales</taxon>
        <taxon>Moraxellaceae</taxon>
        <taxon>Acinetobacter</taxon>
    </lineage>
</organism>
<dbReference type="OrthoDB" id="6706525at2"/>
<dbReference type="RefSeq" id="WP_005275256.1">
    <property type="nucleotide sequence ID" value="NZ_KB850195.1"/>
</dbReference>
<dbReference type="HOGENOM" id="CLU_076283_1_0_6"/>
<dbReference type="PATRIC" id="fig|1217695.3.peg.2716"/>
<dbReference type="InterPro" id="IPR032620">
    <property type="entry name" value="DUF4882"/>
</dbReference>
<keyword evidence="3" id="KW-1185">Reference proteome</keyword>
<gene>
    <name evidence="2" type="ORF">F889_02787</name>
</gene>
<evidence type="ECO:0000313" key="3">
    <source>
        <dbReference type="Proteomes" id="UP000013009"/>
    </source>
</evidence>
<protein>
    <recommendedName>
        <fullName evidence="4">DUF4882 domain-containing protein</fullName>
    </recommendedName>
</protein>
<accession>N9PL04</accession>
<dbReference type="PROSITE" id="PS51257">
    <property type="entry name" value="PROKAR_LIPOPROTEIN"/>
    <property type="match status" value="1"/>
</dbReference>
<comment type="caution">
    <text evidence="2">The sequence shown here is derived from an EMBL/GenBank/DDBJ whole genome shotgun (WGS) entry which is preliminary data.</text>
</comment>
<reference evidence="2 3" key="1">
    <citation type="submission" date="2013-02" db="EMBL/GenBank/DDBJ databases">
        <title>The Genome Sequence of Acinetobacter sp. NIPH 1859.</title>
        <authorList>
            <consortium name="The Broad Institute Genome Sequencing Platform"/>
            <consortium name="The Broad Institute Genome Sequencing Center for Infectious Disease"/>
            <person name="Cerqueira G."/>
            <person name="Feldgarden M."/>
            <person name="Courvalin P."/>
            <person name="Perichon B."/>
            <person name="Grillot-Courvalin C."/>
            <person name="Clermont D."/>
            <person name="Rocha E."/>
            <person name="Yoon E.-J."/>
            <person name="Nemec A."/>
            <person name="Walker B."/>
            <person name="Young S.K."/>
            <person name="Zeng Q."/>
            <person name="Gargeya S."/>
            <person name="Fitzgerald M."/>
            <person name="Haas B."/>
            <person name="Abouelleil A."/>
            <person name="Alvarado L."/>
            <person name="Arachchi H.M."/>
            <person name="Berlin A.M."/>
            <person name="Chapman S.B."/>
            <person name="Dewar J."/>
            <person name="Goldberg J."/>
            <person name="Griggs A."/>
            <person name="Gujja S."/>
            <person name="Hansen M."/>
            <person name="Howarth C."/>
            <person name="Imamovic A."/>
            <person name="Larimer J."/>
            <person name="McCowan C."/>
            <person name="Murphy C."/>
            <person name="Neiman D."/>
            <person name="Pearson M."/>
            <person name="Priest M."/>
            <person name="Roberts A."/>
            <person name="Saif S."/>
            <person name="Shea T."/>
            <person name="Sisk P."/>
            <person name="Sykes S."/>
            <person name="Wortman J."/>
            <person name="Nusbaum C."/>
            <person name="Birren B."/>
        </authorList>
    </citation>
    <scope>NUCLEOTIDE SEQUENCE [LARGE SCALE GENOMIC DNA]</scope>
    <source>
        <strain evidence="2 3">NIPH 1859</strain>
    </source>
</reference>
<keyword evidence="1" id="KW-0732">Signal</keyword>
<evidence type="ECO:0008006" key="4">
    <source>
        <dbReference type="Google" id="ProtNLM"/>
    </source>
</evidence>
<sequence>MKKTIMVLMVGLLATNSWGACSYSFNATDSQISSLNGSLFTNKQEQSLSSSISPNVSVHFMDSSQQYISNLLAGNSVGDKLVSNTGIVAFEFKVSSFPLTKPLNNGEIDAQISFSGQDVTNNSALTGMMWLHSGYNGVASYPESARVSGMLAGGTYTLVNGYPQISNAPVSLSPTPISLPVGNNFRIGIYLNQTTKELGLIVNGVNKGTILNYDKALKNIGFVLSSTQSKIDPLDPVVNQKIGVELITDASKMSLVYPVGTTDICGTAI</sequence>
<proteinExistence type="predicted"/>
<feature type="signal peptide" evidence="1">
    <location>
        <begin position="1"/>
        <end position="19"/>
    </location>
</feature>
<name>N9PL04_9GAMM</name>
<dbReference type="Proteomes" id="UP000013009">
    <property type="component" value="Unassembled WGS sequence"/>
</dbReference>
<dbReference type="AlphaFoldDB" id="N9PL04"/>
<evidence type="ECO:0000256" key="1">
    <source>
        <dbReference type="SAM" id="SignalP"/>
    </source>
</evidence>
<dbReference type="Pfam" id="PF16223">
    <property type="entry name" value="DUF4882"/>
    <property type="match status" value="1"/>
</dbReference>
<dbReference type="EMBL" id="APRZ01000017">
    <property type="protein sequence ID" value="ENX34123.1"/>
    <property type="molecule type" value="Genomic_DNA"/>
</dbReference>
<evidence type="ECO:0000313" key="2">
    <source>
        <dbReference type="EMBL" id="ENX34123.1"/>
    </source>
</evidence>